<organism evidence="1 2">
    <name type="scientific">Leucocoprinus birnbaumii</name>
    <dbReference type="NCBI Taxonomy" id="56174"/>
    <lineage>
        <taxon>Eukaryota</taxon>
        <taxon>Fungi</taxon>
        <taxon>Dikarya</taxon>
        <taxon>Basidiomycota</taxon>
        <taxon>Agaricomycotina</taxon>
        <taxon>Agaricomycetes</taxon>
        <taxon>Agaricomycetidae</taxon>
        <taxon>Agaricales</taxon>
        <taxon>Agaricineae</taxon>
        <taxon>Agaricaceae</taxon>
        <taxon>Leucocoprinus</taxon>
    </lineage>
</organism>
<keyword evidence="2" id="KW-1185">Reference proteome</keyword>
<protein>
    <submittedName>
        <fullName evidence="1">Uncharacterized protein</fullName>
    </submittedName>
</protein>
<evidence type="ECO:0000313" key="1">
    <source>
        <dbReference type="EMBL" id="KAJ3562715.1"/>
    </source>
</evidence>
<dbReference type="AlphaFoldDB" id="A0AAD5YSW4"/>
<gene>
    <name evidence="1" type="ORF">NP233_g9397</name>
</gene>
<proteinExistence type="predicted"/>
<dbReference type="EMBL" id="JANIEX010000839">
    <property type="protein sequence ID" value="KAJ3562715.1"/>
    <property type="molecule type" value="Genomic_DNA"/>
</dbReference>
<reference evidence="1" key="1">
    <citation type="submission" date="2022-07" db="EMBL/GenBank/DDBJ databases">
        <title>Genome Sequence of Leucocoprinus birnbaumii.</title>
        <authorList>
            <person name="Buettner E."/>
        </authorList>
    </citation>
    <scope>NUCLEOTIDE SEQUENCE</scope>
    <source>
        <strain evidence="1">VT141</strain>
    </source>
</reference>
<name>A0AAD5YSW4_9AGAR</name>
<dbReference type="Proteomes" id="UP001213000">
    <property type="component" value="Unassembled WGS sequence"/>
</dbReference>
<accession>A0AAD5YSW4</accession>
<evidence type="ECO:0000313" key="2">
    <source>
        <dbReference type="Proteomes" id="UP001213000"/>
    </source>
</evidence>
<sequence>MSSDASGCGNDPFKGKEYKTKQLGIWEVLYLDQGLREQYQNLIHDFFKLFPSFYRLFRDIYNLSPKDFPSFAIYQGWLGCQEAIKLHFSNKLLKTIELCLKNGEGEYSAILQAVALRLGVPVLGRLFSWYNTRNMEKLQRRVTTHFQIRLMRAKLGHDLAHKNTPTANSKVSAALAWTSFTSIVRHVSYVMTVMTQLALILHLSASGDVGPFFAFICLIQPIVYSIMGKSLWNEGQDLSS</sequence>
<comment type="caution">
    <text evidence="1">The sequence shown here is derived from an EMBL/GenBank/DDBJ whole genome shotgun (WGS) entry which is preliminary data.</text>
</comment>